<keyword evidence="9" id="KW-0995">Kinetochore</keyword>
<evidence type="ECO:0000313" key="13">
    <source>
        <dbReference type="EMBL" id="EPS60037.1"/>
    </source>
</evidence>
<dbReference type="EMBL" id="AUSU01007876">
    <property type="protein sequence ID" value="EPS60037.1"/>
    <property type="molecule type" value="Genomic_DNA"/>
</dbReference>
<reference evidence="13 14" key="1">
    <citation type="journal article" date="2013" name="BMC Genomics">
        <title>The miniature genome of a carnivorous plant Genlisea aurea contains a low number of genes and short non-coding sequences.</title>
        <authorList>
            <person name="Leushkin E.V."/>
            <person name="Sutormin R.A."/>
            <person name="Nabieva E.R."/>
            <person name="Penin A.A."/>
            <person name="Kondrashov A.S."/>
            <person name="Logacheva M.D."/>
        </authorList>
    </citation>
    <scope>NUCLEOTIDE SEQUENCE [LARGE SCALE GENOMIC DNA]</scope>
</reference>
<evidence type="ECO:0000256" key="9">
    <source>
        <dbReference type="ARBA" id="ARBA00022838"/>
    </source>
</evidence>
<dbReference type="OrthoDB" id="552789at2759"/>
<evidence type="ECO:0000256" key="11">
    <source>
        <dbReference type="ARBA" id="ARBA00023306"/>
    </source>
</evidence>
<dbReference type="GO" id="GO:0005876">
    <property type="term" value="C:spindle microtubule"/>
    <property type="evidence" value="ECO:0007669"/>
    <property type="project" value="TreeGrafter"/>
</dbReference>
<evidence type="ECO:0000256" key="1">
    <source>
        <dbReference type="ARBA" id="ARBA00004186"/>
    </source>
</evidence>
<keyword evidence="4" id="KW-0158">Chromosome</keyword>
<feature type="non-terminal residue" evidence="13">
    <location>
        <position position="1"/>
    </location>
</feature>
<keyword evidence="5" id="KW-0963">Cytoplasm</keyword>
<dbReference type="Gene3D" id="6.10.250.1400">
    <property type="match status" value="1"/>
</dbReference>
<comment type="subcellular location">
    <subcellularLocation>
        <location evidence="2">Chromosome</location>
        <location evidence="2">Centromere</location>
        <location evidence="2">Kinetochore</location>
    </subcellularLocation>
    <subcellularLocation>
        <location evidence="1">Cytoplasm</location>
        <location evidence="1">Cytoskeleton</location>
        <location evidence="1">Spindle</location>
    </subcellularLocation>
</comment>
<dbReference type="GO" id="GO:0000940">
    <property type="term" value="C:outer kinetochore"/>
    <property type="evidence" value="ECO:0007669"/>
    <property type="project" value="InterPro"/>
</dbReference>
<evidence type="ECO:0000256" key="8">
    <source>
        <dbReference type="ARBA" id="ARBA00022776"/>
    </source>
</evidence>
<keyword evidence="11" id="KW-0131">Cell cycle</keyword>
<organism evidence="13 14">
    <name type="scientific">Genlisea aurea</name>
    <dbReference type="NCBI Taxonomy" id="192259"/>
    <lineage>
        <taxon>Eukaryota</taxon>
        <taxon>Viridiplantae</taxon>
        <taxon>Streptophyta</taxon>
        <taxon>Embryophyta</taxon>
        <taxon>Tracheophyta</taxon>
        <taxon>Spermatophyta</taxon>
        <taxon>Magnoliopsida</taxon>
        <taxon>eudicotyledons</taxon>
        <taxon>Gunneridae</taxon>
        <taxon>Pentapetalae</taxon>
        <taxon>asterids</taxon>
        <taxon>lamiids</taxon>
        <taxon>Lamiales</taxon>
        <taxon>Lentibulariaceae</taxon>
        <taxon>Genlisea</taxon>
    </lineage>
</organism>
<proteinExistence type="inferred from homology"/>
<name>S8DKK0_9LAMI</name>
<evidence type="ECO:0000313" key="14">
    <source>
        <dbReference type="Proteomes" id="UP000015453"/>
    </source>
</evidence>
<evidence type="ECO:0000256" key="6">
    <source>
        <dbReference type="ARBA" id="ARBA00022618"/>
    </source>
</evidence>
<evidence type="ECO:0000256" key="2">
    <source>
        <dbReference type="ARBA" id="ARBA00004629"/>
    </source>
</evidence>
<dbReference type="InterPro" id="IPR033341">
    <property type="entry name" value="SKA3"/>
</dbReference>
<keyword evidence="6" id="KW-0132">Cell division</keyword>
<evidence type="ECO:0000256" key="7">
    <source>
        <dbReference type="ARBA" id="ARBA00022701"/>
    </source>
</evidence>
<dbReference type="GO" id="GO:0000278">
    <property type="term" value="P:mitotic cell cycle"/>
    <property type="evidence" value="ECO:0007669"/>
    <property type="project" value="TreeGrafter"/>
</dbReference>
<dbReference type="PANTHER" id="PTHR48118:SF1">
    <property type="entry name" value="SPINDLE AND KINETOCHORE-ASSOCIATED PROTEIN 3"/>
    <property type="match status" value="1"/>
</dbReference>
<keyword evidence="14" id="KW-1185">Reference proteome</keyword>
<dbReference type="AlphaFoldDB" id="S8DKK0"/>
<gene>
    <name evidence="13" type="ORF">M569_14766</name>
</gene>
<comment type="similarity">
    <text evidence="3">Belongs to the SKA3 family.</text>
</comment>
<keyword evidence="8" id="KW-0498">Mitosis</keyword>
<comment type="caution">
    <text evidence="13">The sequence shown here is derived from an EMBL/GenBank/DDBJ whole genome shotgun (WGS) entry which is preliminary data.</text>
</comment>
<evidence type="ECO:0000256" key="3">
    <source>
        <dbReference type="ARBA" id="ARBA00007716"/>
    </source>
</evidence>
<protein>
    <submittedName>
        <fullName evidence="13">Uncharacterized protein</fullName>
    </submittedName>
</protein>
<feature type="non-terminal residue" evidence="13">
    <location>
        <position position="118"/>
    </location>
</feature>
<evidence type="ECO:0000256" key="12">
    <source>
        <dbReference type="ARBA" id="ARBA00023328"/>
    </source>
</evidence>
<dbReference type="GO" id="GO:0051301">
    <property type="term" value="P:cell division"/>
    <property type="evidence" value="ECO:0007669"/>
    <property type="project" value="UniProtKB-KW"/>
</dbReference>
<dbReference type="GO" id="GO:0007059">
    <property type="term" value="P:chromosome segregation"/>
    <property type="evidence" value="ECO:0007669"/>
    <property type="project" value="InterPro"/>
</dbReference>
<evidence type="ECO:0000256" key="4">
    <source>
        <dbReference type="ARBA" id="ARBA00022454"/>
    </source>
</evidence>
<accession>S8DKK0</accession>
<keyword evidence="10" id="KW-0206">Cytoskeleton</keyword>
<dbReference type="PANTHER" id="PTHR48118">
    <property type="entry name" value="SPINDLE AND KINETOCHORE-ASSOCIATED PROTEIN 3"/>
    <property type="match status" value="1"/>
</dbReference>
<sequence length="118" mass="12942">ESIGKFCTYLAKFCNHLQRNCSALKESVDRRAIPLDSASTTFFGSLNSRITAAGDDLSMLESMAFGTVSFEELLGHCNEVLKKNQNEIVALQDHLCSSSNHIPPLNFDEDIAEASLSD</sequence>
<evidence type="ECO:0000256" key="5">
    <source>
        <dbReference type="ARBA" id="ARBA00022490"/>
    </source>
</evidence>
<evidence type="ECO:0000256" key="10">
    <source>
        <dbReference type="ARBA" id="ARBA00023212"/>
    </source>
</evidence>
<dbReference type="Proteomes" id="UP000015453">
    <property type="component" value="Unassembled WGS sequence"/>
</dbReference>
<keyword evidence="12" id="KW-0137">Centromere</keyword>
<keyword evidence="7" id="KW-0493">Microtubule</keyword>